<dbReference type="OrthoDB" id="5575722at2759"/>
<keyword evidence="3" id="KW-1185">Reference proteome</keyword>
<organism evidence="2 3">
    <name type="scientific">Coptis chinensis</name>
    <dbReference type="NCBI Taxonomy" id="261450"/>
    <lineage>
        <taxon>Eukaryota</taxon>
        <taxon>Viridiplantae</taxon>
        <taxon>Streptophyta</taxon>
        <taxon>Embryophyta</taxon>
        <taxon>Tracheophyta</taxon>
        <taxon>Spermatophyta</taxon>
        <taxon>Magnoliopsida</taxon>
        <taxon>Ranunculales</taxon>
        <taxon>Ranunculaceae</taxon>
        <taxon>Coptidoideae</taxon>
        <taxon>Coptis</taxon>
    </lineage>
</organism>
<dbReference type="GO" id="GO:0008017">
    <property type="term" value="F:microtubule binding"/>
    <property type="evidence" value="ECO:0007669"/>
    <property type="project" value="TreeGrafter"/>
</dbReference>
<dbReference type="InterPro" id="IPR026797">
    <property type="entry name" value="HAUS_6"/>
</dbReference>
<name>A0A835LNG0_9MAGN</name>
<dbReference type="Proteomes" id="UP000631114">
    <property type="component" value="Unassembled WGS sequence"/>
</dbReference>
<dbReference type="EMBL" id="JADFTS010000008">
    <property type="protein sequence ID" value="KAF9593711.1"/>
    <property type="molecule type" value="Genomic_DNA"/>
</dbReference>
<evidence type="ECO:0000313" key="2">
    <source>
        <dbReference type="EMBL" id="KAF9593711.1"/>
    </source>
</evidence>
<protein>
    <submittedName>
        <fullName evidence="2">Uncharacterized protein</fullName>
    </submittedName>
</protein>
<dbReference type="AlphaFoldDB" id="A0A835LNG0"/>
<keyword evidence="1" id="KW-1133">Transmembrane helix</keyword>
<evidence type="ECO:0000313" key="3">
    <source>
        <dbReference type="Proteomes" id="UP000631114"/>
    </source>
</evidence>
<dbReference type="GO" id="GO:0070652">
    <property type="term" value="C:HAUS complex"/>
    <property type="evidence" value="ECO:0007669"/>
    <property type="project" value="InterPro"/>
</dbReference>
<proteinExistence type="predicted"/>
<keyword evidence="1" id="KW-0472">Membrane</keyword>
<feature type="transmembrane region" description="Helical" evidence="1">
    <location>
        <begin position="264"/>
        <end position="283"/>
    </location>
</feature>
<gene>
    <name evidence="2" type="ORF">IFM89_024700</name>
</gene>
<sequence>MQTQTVRRQAMWSNLAHAKMTNEFRGLCRKAYLQQELEKLQDLLKQSKDGCHRRRAAANNGEGPKLLRRAHDAGLEKSISELTAEVNTISSTLPPMAKYQGRSTSPIQAQSSGRMAETGIDEVSEVTSKLSTVQLEKVSASPALKLPQLFSLTPNSSGKGSNTQKRHTAILQVNPVESVAEGKSVDLPISNNNVDNLQGSDSSYVHNLRRSVRSRSQLQPSCDMDSSRDNHSYDGSNISLYLFGDWIIRCRIPTKVLGIKSKRLFLLSMIPLLRAVLSMVLRWETMMK</sequence>
<dbReference type="PANTHER" id="PTHR16151">
    <property type="entry name" value="HAUS AUGMIN-LIKE COMPLEX SUBUNIT 6"/>
    <property type="match status" value="1"/>
</dbReference>
<comment type="caution">
    <text evidence="2">The sequence shown here is derived from an EMBL/GenBank/DDBJ whole genome shotgun (WGS) entry which is preliminary data.</text>
</comment>
<accession>A0A835LNG0</accession>
<dbReference type="GO" id="GO:0051225">
    <property type="term" value="P:spindle assembly"/>
    <property type="evidence" value="ECO:0007669"/>
    <property type="project" value="InterPro"/>
</dbReference>
<reference evidence="2 3" key="1">
    <citation type="submission" date="2020-10" db="EMBL/GenBank/DDBJ databases">
        <title>The Coptis chinensis genome and diversification of protoberbering-type alkaloids.</title>
        <authorList>
            <person name="Wang B."/>
            <person name="Shu S."/>
            <person name="Song C."/>
            <person name="Liu Y."/>
        </authorList>
    </citation>
    <scope>NUCLEOTIDE SEQUENCE [LARGE SCALE GENOMIC DNA]</scope>
    <source>
        <strain evidence="2">HL-2020</strain>
        <tissue evidence="2">Leaf</tissue>
    </source>
</reference>
<evidence type="ECO:0000256" key="1">
    <source>
        <dbReference type="SAM" id="Phobius"/>
    </source>
</evidence>
<dbReference type="GO" id="GO:1990498">
    <property type="term" value="C:mitotic spindle microtubule"/>
    <property type="evidence" value="ECO:0007669"/>
    <property type="project" value="TreeGrafter"/>
</dbReference>
<keyword evidence="1" id="KW-0812">Transmembrane</keyword>
<dbReference type="PANTHER" id="PTHR16151:SF2">
    <property type="entry name" value="HAUS AUGMIN-LIKE COMPLEX SUBUNIT 6"/>
    <property type="match status" value="1"/>
</dbReference>